<sequence>MATPDTATITPCHIRGLSAYKMQNRSLSLIVVPQLGGKIVSLCSGVEKQTEWLWHNGRISYKEAAIQHSYTEQHDTGGIDECFPSVDACTLPSHAGPLAGLHLPDHGELYGRPWRETSVGVDSNGAAFITLKQSCSTLPCEFQRTLKLSPAQSTVSLEYQLNNPGDLPFPFSWCLHPALQLRPGMRLILPKHHRLHCSFATPNAPVTTDEVVTWPKTANAYDLSLIPDPEAEKPFAAKLLSATDLSDCGNGGALKMAGLHNPYTNEQLLFELPITQIPHIALWLNYRSWAGDGGRPHFNLVLEPAIGNADSLKTLIERGTAPTVPPQSSRSWSFQIHIKKTQNTSAQ</sequence>
<evidence type="ECO:0000313" key="2">
    <source>
        <dbReference type="Proteomes" id="UP001209730"/>
    </source>
</evidence>
<dbReference type="AlphaFoldDB" id="A0AB35I1H5"/>
<comment type="caution">
    <text evidence="1">The sequence shown here is derived from an EMBL/GenBank/DDBJ whole genome shotgun (WGS) entry which is preliminary data.</text>
</comment>
<proteinExistence type="predicted"/>
<dbReference type="SUPFAM" id="SSF74650">
    <property type="entry name" value="Galactose mutarotase-like"/>
    <property type="match status" value="1"/>
</dbReference>
<dbReference type="GO" id="GO:0003824">
    <property type="term" value="F:catalytic activity"/>
    <property type="evidence" value="ECO:0007669"/>
    <property type="project" value="InterPro"/>
</dbReference>
<dbReference type="EMBL" id="JAPHQB010000027">
    <property type="protein sequence ID" value="MCX2802939.1"/>
    <property type="molecule type" value="Genomic_DNA"/>
</dbReference>
<protein>
    <recommendedName>
        <fullName evidence="3">Galactose mutarotase</fullName>
    </recommendedName>
</protein>
<evidence type="ECO:0008006" key="3">
    <source>
        <dbReference type="Google" id="ProtNLM"/>
    </source>
</evidence>
<dbReference type="GO" id="GO:0030246">
    <property type="term" value="F:carbohydrate binding"/>
    <property type="evidence" value="ECO:0007669"/>
    <property type="project" value="InterPro"/>
</dbReference>
<dbReference type="Proteomes" id="UP001209730">
    <property type="component" value="Unassembled WGS sequence"/>
</dbReference>
<evidence type="ECO:0000313" key="1">
    <source>
        <dbReference type="EMBL" id="MCX2802939.1"/>
    </source>
</evidence>
<dbReference type="InterPro" id="IPR011013">
    <property type="entry name" value="Gal_mutarotase_sf_dom"/>
</dbReference>
<dbReference type="Gene3D" id="2.70.98.10">
    <property type="match status" value="1"/>
</dbReference>
<gene>
    <name evidence="1" type="ORF">OQJ68_14190</name>
</gene>
<reference evidence="1" key="1">
    <citation type="submission" date="2022-11" db="EMBL/GenBank/DDBJ databases">
        <title>Chitin-degrading and fungicidal potential of chitinolytic bacterial strains from marine environment of the Pacific Ocean regions.</title>
        <authorList>
            <person name="Pentekhina I."/>
            <person name="Nedashkovskaya O."/>
            <person name="Seitkalieva A."/>
            <person name="Podvolotskaya A."/>
            <person name="Tekutyeva L."/>
            <person name="Balabanova L."/>
        </authorList>
    </citation>
    <scope>NUCLEOTIDE SEQUENCE</scope>
    <source>
        <strain evidence="1">KMM 6838</strain>
    </source>
</reference>
<dbReference type="GO" id="GO:0005975">
    <property type="term" value="P:carbohydrate metabolic process"/>
    <property type="evidence" value="ECO:0007669"/>
    <property type="project" value="InterPro"/>
</dbReference>
<accession>A0AB35I1H5</accession>
<dbReference type="InterPro" id="IPR014718">
    <property type="entry name" value="GH-type_carb-bd"/>
</dbReference>
<organism evidence="1 2">
    <name type="scientific">Microbulbifer thermotolerans</name>
    <dbReference type="NCBI Taxonomy" id="252514"/>
    <lineage>
        <taxon>Bacteria</taxon>
        <taxon>Pseudomonadati</taxon>
        <taxon>Pseudomonadota</taxon>
        <taxon>Gammaproteobacteria</taxon>
        <taxon>Cellvibrionales</taxon>
        <taxon>Microbulbiferaceae</taxon>
        <taxon>Microbulbifer</taxon>
    </lineage>
</organism>
<name>A0AB35I1H5_MICTH</name>
<dbReference type="RefSeq" id="WP_266044711.1">
    <property type="nucleotide sequence ID" value="NZ_JAPHQA010000016.1"/>
</dbReference>